<keyword evidence="6 8" id="KW-1133">Transmembrane helix</keyword>
<dbReference type="PANTHER" id="PTHR43271">
    <property type="entry name" value="BLL2771 PROTEIN"/>
    <property type="match status" value="1"/>
</dbReference>
<evidence type="ECO:0000256" key="8">
    <source>
        <dbReference type="SAM" id="Phobius"/>
    </source>
</evidence>
<evidence type="ECO:0000256" key="5">
    <source>
        <dbReference type="ARBA" id="ARBA00022692"/>
    </source>
</evidence>
<sequence length="380" mass="38807">MTAMVAAGVATFAQLYAVQAVLPGIAVAFDASASAAALAVSLATGGLAGFVLVWSGIADRFGRVPVMTGALVVSTLLGSAAPFAHELWLLLVLRALQGAALGGLPAVAVAYLAERIHPSDLGRAVGLYIAGNTLGGMSGRLVAGAVADLGGWRWGVGADAALGMLTLVVFYVAIPRSGSLPQSSGEGSGRGLASRLGASLRDPVLLGLYAQALLLMGAFVTVYNFLGFRLLAPPFGVSQTVVALLFTAYLAGMLSSSVAGWLVDRVGRYRVLLLAAVAMALAAAVLALPLLGLVVPGLVLFTFSFFAAHATASAWVGQRATFARAQAAALYTLAYYLGSSLFGWLGGVVYDRLGWTGMSAYVVVLCAAALLCGLPLRARR</sequence>
<feature type="transmembrane region" description="Helical" evidence="8">
    <location>
        <begin position="152"/>
        <end position="174"/>
    </location>
</feature>
<dbReference type="InterPro" id="IPR036259">
    <property type="entry name" value="MFS_trans_sf"/>
</dbReference>
<dbReference type="AlphaFoldDB" id="A0A9W6UIG6"/>
<accession>A0A9W6UIG6</accession>
<dbReference type="PANTHER" id="PTHR43271:SF1">
    <property type="entry name" value="INNER MEMBRANE TRANSPORT PROTEIN YNFM"/>
    <property type="match status" value="1"/>
</dbReference>
<evidence type="ECO:0000256" key="3">
    <source>
        <dbReference type="ARBA" id="ARBA00022448"/>
    </source>
</evidence>
<evidence type="ECO:0000256" key="6">
    <source>
        <dbReference type="ARBA" id="ARBA00022989"/>
    </source>
</evidence>
<dbReference type="GO" id="GO:0005886">
    <property type="term" value="C:plasma membrane"/>
    <property type="evidence" value="ECO:0007669"/>
    <property type="project" value="UniProtKB-SubCell"/>
</dbReference>
<evidence type="ECO:0000256" key="1">
    <source>
        <dbReference type="ARBA" id="ARBA00004651"/>
    </source>
</evidence>
<gene>
    <name evidence="10" type="ORF">Nans01_20230</name>
</gene>
<keyword evidence="11" id="KW-1185">Reference proteome</keyword>
<evidence type="ECO:0000313" key="10">
    <source>
        <dbReference type="EMBL" id="GLU47672.1"/>
    </source>
</evidence>
<dbReference type="Pfam" id="PF07690">
    <property type="entry name" value="MFS_1"/>
    <property type="match status" value="1"/>
</dbReference>
<feature type="transmembrane region" description="Helical" evidence="8">
    <location>
        <begin position="64"/>
        <end position="81"/>
    </location>
</feature>
<feature type="domain" description="Major facilitator superfamily (MFS) profile" evidence="9">
    <location>
        <begin position="1"/>
        <end position="380"/>
    </location>
</feature>
<feature type="transmembrane region" description="Helical" evidence="8">
    <location>
        <begin position="204"/>
        <end position="226"/>
    </location>
</feature>
<comment type="subcellular location">
    <subcellularLocation>
        <location evidence="1">Cell membrane</location>
        <topology evidence="1">Multi-pass membrane protein</topology>
    </subcellularLocation>
</comment>
<evidence type="ECO:0000256" key="4">
    <source>
        <dbReference type="ARBA" id="ARBA00022475"/>
    </source>
</evidence>
<name>A0A9W6UIG6_9ACTN</name>
<feature type="transmembrane region" description="Helical" evidence="8">
    <location>
        <begin position="358"/>
        <end position="376"/>
    </location>
</feature>
<evidence type="ECO:0000259" key="9">
    <source>
        <dbReference type="PROSITE" id="PS50850"/>
    </source>
</evidence>
<evidence type="ECO:0000256" key="2">
    <source>
        <dbReference type="ARBA" id="ARBA00008335"/>
    </source>
</evidence>
<evidence type="ECO:0000256" key="7">
    <source>
        <dbReference type="ARBA" id="ARBA00023136"/>
    </source>
</evidence>
<dbReference type="InterPro" id="IPR020846">
    <property type="entry name" value="MFS_dom"/>
</dbReference>
<keyword evidence="5 8" id="KW-0812">Transmembrane</keyword>
<feature type="transmembrane region" description="Helical" evidence="8">
    <location>
        <begin position="328"/>
        <end position="346"/>
    </location>
</feature>
<dbReference type="PROSITE" id="PS50850">
    <property type="entry name" value="MFS"/>
    <property type="match status" value="1"/>
</dbReference>
<dbReference type="Gene3D" id="1.20.1250.20">
    <property type="entry name" value="MFS general substrate transporter like domains"/>
    <property type="match status" value="1"/>
</dbReference>
<feature type="transmembrane region" description="Helical" evidence="8">
    <location>
        <begin position="297"/>
        <end position="316"/>
    </location>
</feature>
<keyword evidence="3" id="KW-0813">Transport</keyword>
<evidence type="ECO:0000313" key="11">
    <source>
        <dbReference type="Proteomes" id="UP001165092"/>
    </source>
</evidence>
<keyword evidence="4" id="KW-1003">Cell membrane</keyword>
<feature type="transmembrane region" description="Helical" evidence="8">
    <location>
        <begin position="87"/>
        <end position="113"/>
    </location>
</feature>
<dbReference type="Proteomes" id="UP001165092">
    <property type="component" value="Unassembled WGS sequence"/>
</dbReference>
<dbReference type="GO" id="GO:0022857">
    <property type="term" value="F:transmembrane transporter activity"/>
    <property type="evidence" value="ECO:0007669"/>
    <property type="project" value="InterPro"/>
</dbReference>
<organism evidence="10 11">
    <name type="scientific">Nocardiopsis ansamitocini</name>
    <dbReference type="NCBI Taxonomy" id="1670832"/>
    <lineage>
        <taxon>Bacteria</taxon>
        <taxon>Bacillati</taxon>
        <taxon>Actinomycetota</taxon>
        <taxon>Actinomycetes</taxon>
        <taxon>Streptosporangiales</taxon>
        <taxon>Nocardiopsidaceae</taxon>
        <taxon>Nocardiopsis</taxon>
    </lineage>
</organism>
<comment type="similarity">
    <text evidence="2">Belongs to the major facilitator superfamily.</text>
</comment>
<feature type="transmembrane region" description="Helical" evidence="8">
    <location>
        <begin position="36"/>
        <end position="57"/>
    </location>
</feature>
<feature type="transmembrane region" description="Helical" evidence="8">
    <location>
        <begin position="241"/>
        <end position="264"/>
    </location>
</feature>
<dbReference type="EMBL" id="BSQG01000003">
    <property type="protein sequence ID" value="GLU47672.1"/>
    <property type="molecule type" value="Genomic_DNA"/>
</dbReference>
<reference evidence="10" key="1">
    <citation type="submission" date="2023-02" db="EMBL/GenBank/DDBJ databases">
        <title>Nocardiopsis ansamitocini NBRC 112285.</title>
        <authorList>
            <person name="Ichikawa N."/>
            <person name="Sato H."/>
            <person name="Tonouchi N."/>
        </authorList>
    </citation>
    <scope>NUCLEOTIDE SEQUENCE</scope>
    <source>
        <strain evidence="10">NBRC 112285</strain>
    </source>
</reference>
<proteinExistence type="inferred from homology"/>
<protein>
    <submittedName>
        <fullName evidence="10">MFS transporter</fullName>
    </submittedName>
</protein>
<comment type="caution">
    <text evidence="10">The sequence shown here is derived from an EMBL/GenBank/DDBJ whole genome shotgun (WGS) entry which is preliminary data.</text>
</comment>
<dbReference type="CDD" id="cd17324">
    <property type="entry name" value="MFS_NepI_like"/>
    <property type="match status" value="1"/>
</dbReference>
<feature type="transmembrane region" description="Helical" evidence="8">
    <location>
        <begin position="271"/>
        <end position="291"/>
    </location>
</feature>
<keyword evidence="7 8" id="KW-0472">Membrane</keyword>
<feature type="transmembrane region" description="Helical" evidence="8">
    <location>
        <begin position="125"/>
        <end position="146"/>
    </location>
</feature>
<dbReference type="InterPro" id="IPR011701">
    <property type="entry name" value="MFS"/>
</dbReference>
<dbReference type="SUPFAM" id="SSF103473">
    <property type="entry name" value="MFS general substrate transporter"/>
    <property type="match status" value="1"/>
</dbReference>